<proteinExistence type="predicted"/>
<dbReference type="RefSeq" id="WP_406698086.1">
    <property type="nucleotide sequence ID" value="NZ_CP155447.1"/>
</dbReference>
<evidence type="ECO:0000313" key="1">
    <source>
        <dbReference type="EMBL" id="XBH05275.1"/>
    </source>
</evidence>
<reference evidence="1" key="1">
    <citation type="submission" date="2024-05" db="EMBL/GenBank/DDBJ databases">
        <title>Planctomycetes of the genus Singulisphaera possess chitinolytic capabilities.</title>
        <authorList>
            <person name="Ivanova A."/>
        </authorList>
    </citation>
    <scope>NUCLEOTIDE SEQUENCE</scope>
    <source>
        <strain evidence="1">Ch08T</strain>
    </source>
</reference>
<name>A0AAU7CJ44_9BACT</name>
<sequence length="67" mass="7274">MSIQSGDIVQLKTGGPRMTAGFISPGQAKVNCYWFEGSQFRHAEIEREALEPAKPEPDIPDSVGGQL</sequence>
<protein>
    <submittedName>
        <fullName evidence="1">DUF2158 domain-containing protein</fullName>
    </submittedName>
</protein>
<gene>
    <name evidence="1" type="ORF">V5E97_04440</name>
</gene>
<organism evidence="1">
    <name type="scientific">Singulisphaera sp. Ch08</name>
    <dbReference type="NCBI Taxonomy" id="3120278"/>
    <lineage>
        <taxon>Bacteria</taxon>
        <taxon>Pseudomonadati</taxon>
        <taxon>Planctomycetota</taxon>
        <taxon>Planctomycetia</taxon>
        <taxon>Isosphaerales</taxon>
        <taxon>Isosphaeraceae</taxon>
        <taxon>Singulisphaera</taxon>
    </lineage>
</organism>
<dbReference type="Pfam" id="PF09926">
    <property type="entry name" value="DUF2158"/>
    <property type="match status" value="1"/>
</dbReference>
<dbReference type="AlphaFoldDB" id="A0AAU7CJ44"/>
<dbReference type="InterPro" id="IPR019226">
    <property type="entry name" value="DUF2158"/>
</dbReference>
<dbReference type="EMBL" id="CP155447">
    <property type="protein sequence ID" value="XBH05275.1"/>
    <property type="molecule type" value="Genomic_DNA"/>
</dbReference>
<accession>A0AAU7CJ44</accession>